<dbReference type="InterPro" id="IPR050838">
    <property type="entry name" value="Ketopantoate_reductase"/>
</dbReference>
<evidence type="ECO:0000256" key="2">
    <source>
        <dbReference type="ARBA" id="ARBA00007870"/>
    </source>
</evidence>
<dbReference type="InterPro" id="IPR013752">
    <property type="entry name" value="KPA_reductase"/>
</dbReference>
<organism evidence="13 14">
    <name type="scientific">Pseudoalteromonas rubra</name>
    <dbReference type="NCBI Taxonomy" id="43658"/>
    <lineage>
        <taxon>Bacteria</taxon>
        <taxon>Pseudomonadati</taxon>
        <taxon>Pseudomonadota</taxon>
        <taxon>Gammaproteobacteria</taxon>
        <taxon>Alteromonadales</taxon>
        <taxon>Pseudoalteromonadaceae</taxon>
        <taxon>Pseudoalteromonas</taxon>
    </lineage>
</organism>
<dbReference type="Pfam" id="PF02558">
    <property type="entry name" value="ApbA"/>
    <property type="match status" value="1"/>
</dbReference>
<comment type="function">
    <text evidence="10">Catalyzes the NADPH-dependent reduction of ketopantoate into pantoic acid.</text>
</comment>
<dbReference type="Proteomes" id="UP000306719">
    <property type="component" value="Unassembled WGS sequence"/>
</dbReference>
<dbReference type="AlphaFoldDB" id="A0A5S3X348"/>
<accession>A0A5S3X348</accession>
<evidence type="ECO:0000313" key="13">
    <source>
        <dbReference type="EMBL" id="TMP37760.1"/>
    </source>
</evidence>
<evidence type="ECO:0000256" key="10">
    <source>
        <dbReference type="RuleBase" id="RU362068"/>
    </source>
</evidence>
<dbReference type="SUPFAM" id="SSF51735">
    <property type="entry name" value="NAD(P)-binding Rossmann-fold domains"/>
    <property type="match status" value="1"/>
</dbReference>
<dbReference type="GO" id="GO:0005737">
    <property type="term" value="C:cytoplasm"/>
    <property type="evidence" value="ECO:0007669"/>
    <property type="project" value="TreeGrafter"/>
</dbReference>
<evidence type="ECO:0000256" key="4">
    <source>
        <dbReference type="ARBA" id="ARBA00019465"/>
    </source>
</evidence>
<reference evidence="13 14" key="1">
    <citation type="submission" date="2018-01" db="EMBL/GenBank/DDBJ databases">
        <authorList>
            <person name="Paulsen S."/>
            <person name="Gram L.K."/>
        </authorList>
    </citation>
    <scope>NUCLEOTIDE SEQUENCE [LARGE SCALE GENOMIC DNA]</scope>
    <source>
        <strain evidence="13 14">S2599</strain>
    </source>
</reference>
<keyword evidence="5 10" id="KW-0566">Pantothenate biosynthesis</keyword>
<dbReference type="SUPFAM" id="SSF48179">
    <property type="entry name" value="6-phosphogluconate dehydrogenase C-terminal domain-like"/>
    <property type="match status" value="1"/>
</dbReference>
<evidence type="ECO:0000259" key="12">
    <source>
        <dbReference type="Pfam" id="PF08546"/>
    </source>
</evidence>
<dbReference type="PANTHER" id="PTHR43765">
    <property type="entry name" value="2-DEHYDROPANTOATE 2-REDUCTASE-RELATED"/>
    <property type="match status" value="1"/>
</dbReference>
<dbReference type="EMBL" id="PNCJ01000013">
    <property type="protein sequence ID" value="TMP37760.1"/>
    <property type="molecule type" value="Genomic_DNA"/>
</dbReference>
<dbReference type="NCBIfam" id="TIGR00745">
    <property type="entry name" value="apbA_panE"/>
    <property type="match status" value="1"/>
</dbReference>
<evidence type="ECO:0000313" key="14">
    <source>
        <dbReference type="Proteomes" id="UP000306719"/>
    </source>
</evidence>
<dbReference type="GO" id="GO:0015940">
    <property type="term" value="P:pantothenate biosynthetic process"/>
    <property type="evidence" value="ECO:0007669"/>
    <property type="project" value="UniProtKB-UniPathway"/>
</dbReference>
<feature type="domain" description="Ketopantoate reductase C-terminal" evidence="12">
    <location>
        <begin position="175"/>
        <end position="297"/>
    </location>
</feature>
<comment type="pathway">
    <text evidence="1 10">Cofactor biosynthesis; (R)-pantothenate biosynthesis; (R)-pantoate from 3-methyl-2-oxobutanoate: step 2/2.</text>
</comment>
<dbReference type="EC" id="1.1.1.169" evidence="3 10"/>
<dbReference type="PANTHER" id="PTHR43765:SF2">
    <property type="entry name" value="2-DEHYDROPANTOATE 2-REDUCTASE"/>
    <property type="match status" value="1"/>
</dbReference>
<dbReference type="FunFam" id="1.10.1040.10:FF:000017">
    <property type="entry name" value="2-dehydropantoate 2-reductase"/>
    <property type="match status" value="1"/>
</dbReference>
<dbReference type="InterPro" id="IPR003710">
    <property type="entry name" value="ApbA"/>
</dbReference>
<keyword evidence="6 10" id="KW-0521">NADP</keyword>
<dbReference type="Pfam" id="PF08546">
    <property type="entry name" value="ApbA_C"/>
    <property type="match status" value="1"/>
</dbReference>
<evidence type="ECO:0000256" key="7">
    <source>
        <dbReference type="ARBA" id="ARBA00023002"/>
    </source>
</evidence>
<dbReference type="OrthoDB" id="6530772at2"/>
<comment type="similarity">
    <text evidence="2 10">Belongs to the ketopantoate reductase family.</text>
</comment>
<name>A0A5S3X348_9GAMM</name>
<dbReference type="Gene3D" id="3.40.50.720">
    <property type="entry name" value="NAD(P)-binding Rossmann-like Domain"/>
    <property type="match status" value="1"/>
</dbReference>
<evidence type="ECO:0000256" key="1">
    <source>
        <dbReference type="ARBA" id="ARBA00004994"/>
    </source>
</evidence>
<dbReference type="GO" id="GO:0008677">
    <property type="term" value="F:2-dehydropantoate 2-reductase activity"/>
    <property type="evidence" value="ECO:0007669"/>
    <property type="project" value="UniProtKB-EC"/>
</dbReference>
<dbReference type="InterPro" id="IPR013328">
    <property type="entry name" value="6PGD_dom2"/>
</dbReference>
<comment type="catalytic activity">
    <reaction evidence="9 10">
        <text>(R)-pantoate + NADP(+) = 2-dehydropantoate + NADPH + H(+)</text>
        <dbReference type="Rhea" id="RHEA:16233"/>
        <dbReference type="ChEBI" id="CHEBI:11561"/>
        <dbReference type="ChEBI" id="CHEBI:15378"/>
        <dbReference type="ChEBI" id="CHEBI:15980"/>
        <dbReference type="ChEBI" id="CHEBI:57783"/>
        <dbReference type="ChEBI" id="CHEBI:58349"/>
        <dbReference type="EC" id="1.1.1.169"/>
    </reaction>
</comment>
<dbReference type="RefSeq" id="WP_138544595.1">
    <property type="nucleotide sequence ID" value="NZ_PNCJ01000013.1"/>
</dbReference>
<keyword evidence="7 10" id="KW-0560">Oxidoreductase</keyword>
<sequence length="307" mass="33600">MPELFIVGKGAVGLLLAERLAKAYSVTLITRSPTQTVFTQHAECTHPLAVRCLSWQELARQNIRIDLCIVPVKSYQLREAFTALKPHLSEDANVIFSHNGIQSLEPVMTELPALQGLFFLSTSMGGWKPNANTVAFTGPGLSVFGPCNSVAQQRALSLFDALIKPHLNPALLSDDIQLLRWQKLCVNLAINPLSALTGLKNGRLRAPCYAANVLGVLNEACAVANHIGVPLKLHEELHRAYQVMTLTADNVSSMAQDVKHQRRTEVDAMCGYIVELANQHGLSVPHNMKLLTRVRALHPAENKAELG</sequence>
<dbReference type="InterPro" id="IPR013332">
    <property type="entry name" value="KPR_N"/>
</dbReference>
<evidence type="ECO:0000256" key="5">
    <source>
        <dbReference type="ARBA" id="ARBA00022655"/>
    </source>
</evidence>
<proteinExistence type="inferred from homology"/>
<evidence type="ECO:0000256" key="9">
    <source>
        <dbReference type="ARBA" id="ARBA00048793"/>
    </source>
</evidence>
<evidence type="ECO:0000256" key="3">
    <source>
        <dbReference type="ARBA" id="ARBA00013014"/>
    </source>
</evidence>
<dbReference type="InterPro" id="IPR008927">
    <property type="entry name" value="6-PGluconate_DH-like_C_sf"/>
</dbReference>
<evidence type="ECO:0000259" key="11">
    <source>
        <dbReference type="Pfam" id="PF02558"/>
    </source>
</evidence>
<dbReference type="UniPathway" id="UPA00028">
    <property type="reaction ID" value="UER00004"/>
</dbReference>
<feature type="domain" description="Ketopantoate reductase N-terminal" evidence="11">
    <location>
        <begin position="5"/>
        <end position="147"/>
    </location>
</feature>
<dbReference type="GO" id="GO:0050661">
    <property type="term" value="F:NADP binding"/>
    <property type="evidence" value="ECO:0007669"/>
    <property type="project" value="TreeGrafter"/>
</dbReference>
<comment type="caution">
    <text evidence="13">The sequence shown here is derived from an EMBL/GenBank/DDBJ whole genome shotgun (WGS) entry which is preliminary data.</text>
</comment>
<dbReference type="InterPro" id="IPR036291">
    <property type="entry name" value="NAD(P)-bd_dom_sf"/>
</dbReference>
<dbReference type="Gene3D" id="1.10.1040.10">
    <property type="entry name" value="N-(1-d-carboxylethyl)-l-norvaline Dehydrogenase, domain 2"/>
    <property type="match status" value="1"/>
</dbReference>
<evidence type="ECO:0000256" key="8">
    <source>
        <dbReference type="ARBA" id="ARBA00032024"/>
    </source>
</evidence>
<evidence type="ECO:0000256" key="6">
    <source>
        <dbReference type="ARBA" id="ARBA00022857"/>
    </source>
</evidence>
<reference evidence="14" key="2">
    <citation type="submission" date="2019-06" db="EMBL/GenBank/DDBJ databases">
        <title>Co-occurence of chitin degradation, pigmentation and bioactivity in marine Pseudoalteromonas.</title>
        <authorList>
            <person name="Sonnenschein E.C."/>
            <person name="Bech P.K."/>
        </authorList>
    </citation>
    <scope>NUCLEOTIDE SEQUENCE [LARGE SCALE GENOMIC DNA]</scope>
    <source>
        <strain evidence="14">S2599</strain>
    </source>
</reference>
<gene>
    <name evidence="13" type="ORF">CWB98_09300</name>
</gene>
<protein>
    <recommendedName>
        <fullName evidence="4 10">2-dehydropantoate 2-reductase</fullName>
        <ecNumber evidence="3 10">1.1.1.169</ecNumber>
    </recommendedName>
    <alternativeName>
        <fullName evidence="8 10">Ketopantoate reductase</fullName>
    </alternativeName>
</protein>